<sequence>MSLPTDLLLVTFTATLSLCLYLLLQRYRWSLRRTPSHIVKAISANRDAAASSSLSEADAQSSKLKQDDKYQQLYFKLHNIEAHPEVLTEGRDVLLSLLSEAITVAQPERRQDIFAIEHFTREQLFSHTNKSHEIIGDKYERYVEGRVAGNGRLMATDRQQAAKILTALAPLKLVDGAWLGHIHQILTPFALRPITKQAWQVLSEELGDGNLELNHVHLFNRLLQDVGVHLPAPYERDFIDPRHGMDSELVWRAAVTQLLVSLYPQEFLPEILGYSLHFEGLSMETMVLSRELQELKLDAQYFLLHVSIDNAHSGHAMMTAHTVAEYMAHITQTETPAVASTTWRRIQAGYALSAYQGDSIQKHLISNKDAMSGPTPGLYDSDIVRMLVAKAAVGQKMHSACHARIKGKPLAQWLDPEVLQSDERVVQELGNAYPWIIKGRPQHSRLIREIRRGGKMFGAFTVTETKLLNDWILSLGSNLPEADAYWQFTNRPLENQQDTPALYLANPYKCDQSLQPVCHPLYSYINMCDRVLDLDLSQADWTRIAGLWFAQLSLLEGCVAIPSRAATPIGAAIIRILRAQYSLSCEEDGVSGMDEIHRSSPPDLVAIGLEISSRKGLVPLPSSLSETLARWPCPSAEHLVKMSRHPVQNCEILLGMTGAFVHLQRAVLHAPRYLSEQSRAALEEIIDREVQGLRAACELIEDDGMEQRALSRGYQLAEEMIQEAVATPL</sequence>
<keyword evidence="1" id="KW-0812">Transmembrane</keyword>
<name>A0A0A1T973_9HYPO</name>
<reference evidence="2 3" key="1">
    <citation type="journal article" date="2015" name="Genome Announc.">
        <title>Draft Genome Sequence and Gene Annotation of the Entomopathogenic Fungus Verticillium hemipterigenum.</title>
        <authorList>
            <person name="Horn F."/>
            <person name="Habel A."/>
            <person name="Scharf D.H."/>
            <person name="Dworschak J."/>
            <person name="Brakhage A.A."/>
            <person name="Guthke R."/>
            <person name="Hertweck C."/>
            <person name="Linde J."/>
        </authorList>
    </citation>
    <scope>NUCLEOTIDE SEQUENCE [LARGE SCALE GENOMIC DNA]</scope>
</reference>
<dbReference type="HOGENOM" id="CLU_003680_0_0_1"/>
<proteinExistence type="predicted"/>
<keyword evidence="1" id="KW-1133">Transmembrane helix</keyword>
<keyword evidence="1" id="KW-0472">Membrane</keyword>
<evidence type="ECO:0000256" key="1">
    <source>
        <dbReference type="SAM" id="Phobius"/>
    </source>
</evidence>
<dbReference type="Pfam" id="PF14518">
    <property type="entry name" value="Haem_oxygenas_2"/>
    <property type="match status" value="1"/>
</dbReference>
<keyword evidence="3" id="KW-1185">Reference proteome</keyword>
<dbReference type="OrthoDB" id="10057598at2759"/>
<dbReference type="InterPro" id="IPR016084">
    <property type="entry name" value="Haem_Oase-like_multi-hlx"/>
</dbReference>
<accession>A0A0A1T973</accession>
<gene>
    <name evidence="2" type="ORF">VHEMI07053</name>
</gene>
<dbReference type="AlphaFoldDB" id="A0A0A1T973"/>
<dbReference type="SMART" id="SM01236">
    <property type="entry name" value="Haem_oxygenase_2"/>
    <property type="match status" value="1"/>
</dbReference>
<dbReference type="Proteomes" id="UP000039046">
    <property type="component" value="Unassembled WGS sequence"/>
</dbReference>
<evidence type="ECO:0000313" key="3">
    <source>
        <dbReference type="Proteomes" id="UP000039046"/>
    </source>
</evidence>
<dbReference type="STRING" id="1531966.A0A0A1T973"/>
<protein>
    <submittedName>
        <fullName evidence="2">Uncharacterized protein</fullName>
    </submittedName>
</protein>
<organism evidence="2 3">
    <name type="scientific">[Torrubiella] hemipterigena</name>
    <dbReference type="NCBI Taxonomy" id="1531966"/>
    <lineage>
        <taxon>Eukaryota</taxon>
        <taxon>Fungi</taxon>
        <taxon>Dikarya</taxon>
        <taxon>Ascomycota</taxon>
        <taxon>Pezizomycotina</taxon>
        <taxon>Sordariomycetes</taxon>
        <taxon>Hypocreomycetidae</taxon>
        <taxon>Hypocreales</taxon>
        <taxon>Clavicipitaceae</taxon>
        <taxon>Clavicipitaceae incertae sedis</taxon>
        <taxon>'Torrubiella' clade</taxon>
    </lineage>
</organism>
<evidence type="ECO:0000313" key="2">
    <source>
        <dbReference type="EMBL" id="CEJ91334.1"/>
    </source>
</evidence>
<dbReference type="EMBL" id="CDHN01000003">
    <property type="protein sequence ID" value="CEJ91334.1"/>
    <property type="molecule type" value="Genomic_DNA"/>
</dbReference>
<feature type="transmembrane region" description="Helical" evidence="1">
    <location>
        <begin position="6"/>
        <end position="24"/>
    </location>
</feature>
<dbReference type="Gene3D" id="1.20.910.10">
    <property type="entry name" value="Heme oxygenase-like"/>
    <property type="match status" value="1"/>
</dbReference>